<proteinExistence type="inferred from homology"/>
<dbReference type="PANTHER" id="PTHR38781">
    <property type="entry name" value="ANTITOXIN DINJ-RELATED"/>
    <property type="match status" value="1"/>
</dbReference>
<keyword evidence="2" id="KW-1277">Toxin-antitoxin system</keyword>
<keyword evidence="4" id="KW-1185">Reference proteome</keyword>
<accession>A0A495V9C7</accession>
<comment type="caution">
    <text evidence="3">The sequence shown here is derived from an EMBL/GenBank/DDBJ whole genome shotgun (WGS) entry which is preliminary data.</text>
</comment>
<evidence type="ECO:0000256" key="2">
    <source>
        <dbReference type="ARBA" id="ARBA00022649"/>
    </source>
</evidence>
<dbReference type="OrthoDB" id="3174560at2"/>
<dbReference type="InterPro" id="IPR013321">
    <property type="entry name" value="Arc_rbn_hlx_hlx"/>
</dbReference>
<reference evidence="3 4" key="1">
    <citation type="submission" date="2018-10" db="EMBL/GenBank/DDBJ databases">
        <title>Genomic Encyclopedia of Archaeal and Bacterial Type Strains, Phase II (KMG-II): from individual species to whole genera.</title>
        <authorList>
            <person name="Goeker M."/>
        </authorList>
    </citation>
    <scope>NUCLEOTIDE SEQUENCE [LARGE SCALE GENOMIC DNA]</scope>
    <source>
        <strain evidence="3 4">DSM 235</strain>
    </source>
</reference>
<evidence type="ECO:0000313" key="4">
    <source>
        <dbReference type="Proteomes" id="UP000274556"/>
    </source>
</evidence>
<dbReference type="Pfam" id="PF04221">
    <property type="entry name" value="RelB"/>
    <property type="match status" value="1"/>
</dbReference>
<sequence>MATANTYVRARIDADTKERAAAALDAMGLSVSDAIRLLMLRVAQDRCLPFEVKAPSASSRQALAEIDAGEAERFATVDDLMADLHADD</sequence>
<evidence type="ECO:0000313" key="3">
    <source>
        <dbReference type="EMBL" id="RKT45223.1"/>
    </source>
</evidence>
<comment type="similarity">
    <text evidence="1">Belongs to the RelB/DinJ antitoxin family.</text>
</comment>
<dbReference type="PANTHER" id="PTHR38781:SF1">
    <property type="entry name" value="ANTITOXIN DINJ-RELATED"/>
    <property type="match status" value="1"/>
</dbReference>
<organism evidence="3 4">
    <name type="scientific">Thiocapsa rosea</name>
    <dbReference type="NCBI Taxonomy" id="69360"/>
    <lineage>
        <taxon>Bacteria</taxon>
        <taxon>Pseudomonadati</taxon>
        <taxon>Pseudomonadota</taxon>
        <taxon>Gammaproteobacteria</taxon>
        <taxon>Chromatiales</taxon>
        <taxon>Chromatiaceae</taxon>
        <taxon>Thiocapsa</taxon>
    </lineage>
</organism>
<protein>
    <submittedName>
        <fullName evidence="3">DNA-damage-inducible protein J</fullName>
    </submittedName>
</protein>
<gene>
    <name evidence="3" type="ORF">BDD21_2643</name>
</gene>
<dbReference type="EMBL" id="RBXL01000001">
    <property type="protein sequence ID" value="RKT45223.1"/>
    <property type="molecule type" value="Genomic_DNA"/>
</dbReference>
<dbReference type="GO" id="GO:0006355">
    <property type="term" value="P:regulation of DNA-templated transcription"/>
    <property type="evidence" value="ECO:0007669"/>
    <property type="project" value="InterPro"/>
</dbReference>
<dbReference type="GO" id="GO:0006351">
    <property type="term" value="P:DNA-templated transcription"/>
    <property type="evidence" value="ECO:0007669"/>
    <property type="project" value="TreeGrafter"/>
</dbReference>
<dbReference type="RefSeq" id="WP_120797533.1">
    <property type="nucleotide sequence ID" value="NZ_RBXL01000001.1"/>
</dbReference>
<dbReference type="Gene3D" id="1.10.1220.10">
    <property type="entry name" value="Met repressor-like"/>
    <property type="match status" value="1"/>
</dbReference>
<name>A0A495V9C7_9GAMM</name>
<evidence type="ECO:0000256" key="1">
    <source>
        <dbReference type="ARBA" id="ARBA00010562"/>
    </source>
</evidence>
<dbReference type="AlphaFoldDB" id="A0A495V9C7"/>
<dbReference type="GO" id="GO:0044010">
    <property type="term" value="P:single-species biofilm formation"/>
    <property type="evidence" value="ECO:0007669"/>
    <property type="project" value="InterPro"/>
</dbReference>
<dbReference type="InterPro" id="IPR026262">
    <property type="entry name" value="DinJ"/>
</dbReference>
<dbReference type="GO" id="GO:0000987">
    <property type="term" value="F:cis-regulatory region sequence-specific DNA binding"/>
    <property type="evidence" value="ECO:0007669"/>
    <property type="project" value="InterPro"/>
</dbReference>
<dbReference type="Proteomes" id="UP000274556">
    <property type="component" value="Unassembled WGS sequence"/>
</dbReference>
<dbReference type="GO" id="GO:0015643">
    <property type="term" value="F:toxic substance binding"/>
    <property type="evidence" value="ECO:0007669"/>
    <property type="project" value="InterPro"/>
</dbReference>
<dbReference type="PIRSF" id="PIRSF003108">
    <property type="entry name" value="DinJ"/>
    <property type="match status" value="1"/>
</dbReference>
<dbReference type="InterPro" id="IPR007337">
    <property type="entry name" value="RelB/DinJ"/>
</dbReference>
<dbReference type="NCBIfam" id="TIGR02384">
    <property type="entry name" value="RelB_DinJ"/>
    <property type="match status" value="1"/>
</dbReference>